<keyword evidence="2" id="KW-1185">Reference proteome</keyword>
<gene>
    <name evidence="1" type="ORF">P5673_031386</name>
</gene>
<dbReference type="Gene3D" id="3.10.110.10">
    <property type="entry name" value="Ubiquitin Conjugating Enzyme"/>
    <property type="match status" value="1"/>
</dbReference>
<proteinExistence type="predicted"/>
<reference evidence="1" key="1">
    <citation type="journal article" date="2023" name="G3 (Bethesda)">
        <title>Whole genome assembly and annotation of the endangered Caribbean coral Acropora cervicornis.</title>
        <authorList>
            <person name="Selwyn J.D."/>
            <person name="Vollmer S.V."/>
        </authorList>
    </citation>
    <scope>NUCLEOTIDE SEQUENCE</scope>
    <source>
        <strain evidence="1">K2</strain>
    </source>
</reference>
<dbReference type="Proteomes" id="UP001249851">
    <property type="component" value="Unassembled WGS sequence"/>
</dbReference>
<name>A0AAD9USK8_ACRCE</name>
<sequence length="105" mass="12300">MEETCKLRQENELQAIQAIYMDDFQDLLEKVLQVHLIVSLPHSIVTGKPFDDQKSRWKKVEGLTWQYLWNYCLLQAKRRNLPQKSKLLVSGVKLSRASNRITRSG</sequence>
<comment type="caution">
    <text evidence="1">The sequence shown here is derived from an EMBL/GenBank/DDBJ whole genome shotgun (WGS) entry which is preliminary data.</text>
</comment>
<evidence type="ECO:0000313" key="1">
    <source>
        <dbReference type="EMBL" id="KAK2548416.1"/>
    </source>
</evidence>
<dbReference type="InterPro" id="IPR016135">
    <property type="entry name" value="UBQ-conjugating_enzyme/RWD"/>
</dbReference>
<organism evidence="1 2">
    <name type="scientific">Acropora cervicornis</name>
    <name type="common">Staghorn coral</name>
    <dbReference type="NCBI Taxonomy" id="6130"/>
    <lineage>
        <taxon>Eukaryota</taxon>
        <taxon>Metazoa</taxon>
        <taxon>Cnidaria</taxon>
        <taxon>Anthozoa</taxon>
        <taxon>Hexacorallia</taxon>
        <taxon>Scleractinia</taxon>
        <taxon>Astrocoeniina</taxon>
        <taxon>Acroporidae</taxon>
        <taxon>Acropora</taxon>
    </lineage>
</organism>
<evidence type="ECO:0000313" key="2">
    <source>
        <dbReference type="Proteomes" id="UP001249851"/>
    </source>
</evidence>
<reference evidence="1" key="2">
    <citation type="journal article" date="2023" name="Science">
        <title>Genomic signatures of disease resistance in endangered staghorn corals.</title>
        <authorList>
            <person name="Vollmer S.V."/>
            <person name="Selwyn J.D."/>
            <person name="Despard B.A."/>
            <person name="Roesel C.L."/>
        </authorList>
    </citation>
    <scope>NUCLEOTIDE SEQUENCE</scope>
    <source>
        <strain evidence="1">K2</strain>
    </source>
</reference>
<dbReference type="SUPFAM" id="SSF54495">
    <property type="entry name" value="UBC-like"/>
    <property type="match status" value="1"/>
</dbReference>
<dbReference type="AlphaFoldDB" id="A0AAD9USK8"/>
<protein>
    <submittedName>
        <fullName evidence="1">Uncharacterized protein</fullName>
    </submittedName>
</protein>
<accession>A0AAD9USK8</accession>
<dbReference type="EMBL" id="JARQWQ010000147">
    <property type="protein sequence ID" value="KAK2548416.1"/>
    <property type="molecule type" value="Genomic_DNA"/>
</dbReference>